<dbReference type="InterPro" id="IPR050428">
    <property type="entry name" value="TCS_sensor_his_kinase"/>
</dbReference>
<dbReference type="InterPro" id="IPR005467">
    <property type="entry name" value="His_kinase_dom"/>
</dbReference>
<evidence type="ECO:0000313" key="14">
    <source>
        <dbReference type="EMBL" id="OGY87628.1"/>
    </source>
</evidence>
<evidence type="ECO:0000256" key="1">
    <source>
        <dbReference type="ARBA" id="ARBA00000085"/>
    </source>
</evidence>
<evidence type="ECO:0000313" key="15">
    <source>
        <dbReference type="Proteomes" id="UP000176420"/>
    </source>
</evidence>
<dbReference type="PRINTS" id="PR00344">
    <property type="entry name" value="BCTRLSENSOR"/>
</dbReference>
<dbReference type="FunFam" id="3.30.565.10:FF:000006">
    <property type="entry name" value="Sensor histidine kinase WalK"/>
    <property type="match status" value="1"/>
</dbReference>
<feature type="domain" description="Histidine kinase" evidence="12">
    <location>
        <begin position="156"/>
        <end position="365"/>
    </location>
</feature>
<comment type="subcellular location">
    <subcellularLocation>
        <location evidence="2">Membrane</location>
    </subcellularLocation>
</comment>
<dbReference type="Pfam" id="PF02518">
    <property type="entry name" value="HATPase_c"/>
    <property type="match status" value="1"/>
</dbReference>
<dbReference type="SMART" id="SM00304">
    <property type="entry name" value="HAMP"/>
    <property type="match status" value="1"/>
</dbReference>
<evidence type="ECO:0000256" key="11">
    <source>
        <dbReference type="SAM" id="Phobius"/>
    </source>
</evidence>
<keyword evidence="9" id="KW-0902">Two-component regulatory system</keyword>
<dbReference type="CDD" id="cd00075">
    <property type="entry name" value="HATPase"/>
    <property type="match status" value="1"/>
</dbReference>
<accession>A0A1G2BEG8</accession>
<evidence type="ECO:0000256" key="2">
    <source>
        <dbReference type="ARBA" id="ARBA00004370"/>
    </source>
</evidence>
<dbReference type="InterPro" id="IPR036890">
    <property type="entry name" value="HATPase_C_sf"/>
</dbReference>
<dbReference type="InterPro" id="IPR003661">
    <property type="entry name" value="HisK_dim/P_dom"/>
</dbReference>
<dbReference type="CDD" id="cd06225">
    <property type="entry name" value="HAMP"/>
    <property type="match status" value="1"/>
</dbReference>
<reference evidence="14 15" key="1">
    <citation type="journal article" date="2016" name="Nat. Commun.">
        <title>Thousands of microbial genomes shed light on interconnected biogeochemical processes in an aquifer system.</title>
        <authorList>
            <person name="Anantharaman K."/>
            <person name="Brown C.T."/>
            <person name="Hug L.A."/>
            <person name="Sharon I."/>
            <person name="Castelle C.J."/>
            <person name="Probst A.J."/>
            <person name="Thomas B.C."/>
            <person name="Singh A."/>
            <person name="Wilkins M.J."/>
            <person name="Karaoz U."/>
            <person name="Brodie E.L."/>
            <person name="Williams K.H."/>
            <person name="Hubbard S.S."/>
            <person name="Banfield J.F."/>
        </authorList>
    </citation>
    <scope>NUCLEOTIDE SEQUENCE [LARGE SCALE GENOMIC DNA]</scope>
</reference>
<dbReference type="GO" id="GO:0005886">
    <property type="term" value="C:plasma membrane"/>
    <property type="evidence" value="ECO:0007669"/>
    <property type="project" value="TreeGrafter"/>
</dbReference>
<dbReference type="Gene3D" id="3.30.565.10">
    <property type="entry name" value="Histidine kinase-like ATPase, C-terminal domain"/>
    <property type="match status" value="1"/>
</dbReference>
<dbReference type="Gene3D" id="6.10.340.10">
    <property type="match status" value="1"/>
</dbReference>
<dbReference type="SUPFAM" id="SSF55874">
    <property type="entry name" value="ATPase domain of HSP90 chaperone/DNA topoisomerase II/histidine kinase"/>
    <property type="match status" value="1"/>
</dbReference>
<dbReference type="PROSITE" id="PS50109">
    <property type="entry name" value="HIS_KIN"/>
    <property type="match status" value="1"/>
</dbReference>
<dbReference type="GO" id="GO:0000155">
    <property type="term" value="F:phosphorelay sensor kinase activity"/>
    <property type="evidence" value="ECO:0007669"/>
    <property type="project" value="InterPro"/>
</dbReference>
<dbReference type="Gene3D" id="1.10.287.130">
    <property type="match status" value="1"/>
</dbReference>
<dbReference type="Proteomes" id="UP000176420">
    <property type="component" value="Unassembled WGS sequence"/>
</dbReference>
<evidence type="ECO:0000256" key="6">
    <source>
        <dbReference type="ARBA" id="ARBA00022692"/>
    </source>
</evidence>
<keyword evidence="4" id="KW-0597">Phosphoprotein</keyword>
<dbReference type="SMART" id="SM00387">
    <property type="entry name" value="HATPase_c"/>
    <property type="match status" value="1"/>
</dbReference>
<sequence length="365" mass="40998">MLIVTSGLFIVLANTVVTQQYHKTPQEIFSEIQERDPQFQFGGRPNGDDPFMNRQDVATLVRQVREEDQQKIQNTVLSIFIVLMALSFGGGYIIAGRMLSPIRKINEETRKMSADNLQPIEGSTVQDELGELTINLNGMITRLRDSFHVQKQFVENASHELKTPLTIVQTNLEAALEDKTVARDEMQEYINQALKSTQFMNRLTEDLLLLSVVKEHIPFDDVQTKDVVEGAVKQLQPIALEQKKNIITQFPDHIKTIKGNSTLLTRAVMNCIENAIKYARTKIIVQVALTNNRIQITVQDDGEGILQEHIAKVFDRFYRADDARSRRSGGAGLGLAITKSIIEKHNGSITLSSEPEKGTTVVITL</sequence>
<dbReference type="InterPro" id="IPR004358">
    <property type="entry name" value="Sig_transdc_His_kin-like_C"/>
</dbReference>
<name>A0A1G2BEG8_9BACT</name>
<dbReference type="PROSITE" id="PS50885">
    <property type="entry name" value="HAMP"/>
    <property type="match status" value="1"/>
</dbReference>
<dbReference type="InterPro" id="IPR036097">
    <property type="entry name" value="HisK_dim/P_sf"/>
</dbReference>
<dbReference type="SUPFAM" id="SSF47384">
    <property type="entry name" value="Homodimeric domain of signal transducing histidine kinase"/>
    <property type="match status" value="1"/>
</dbReference>
<evidence type="ECO:0000259" key="12">
    <source>
        <dbReference type="PROSITE" id="PS50109"/>
    </source>
</evidence>
<gene>
    <name evidence="14" type="ORF">A2319_04225</name>
</gene>
<protein>
    <recommendedName>
        <fullName evidence="3">histidine kinase</fullName>
        <ecNumber evidence="3">2.7.13.3</ecNumber>
    </recommendedName>
</protein>
<evidence type="ECO:0000256" key="7">
    <source>
        <dbReference type="ARBA" id="ARBA00022777"/>
    </source>
</evidence>
<dbReference type="InterPro" id="IPR003660">
    <property type="entry name" value="HAMP_dom"/>
</dbReference>
<keyword evidence="10 11" id="KW-0472">Membrane</keyword>
<dbReference type="AlphaFoldDB" id="A0A1G2BEG8"/>
<dbReference type="PANTHER" id="PTHR45436:SF5">
    <property type="entry name" value="SENSOR HISTIDINE KINASE TRCS"/>
    <property type="match status" value="1"/>
</dbReference>
<dbReference type="InterPro" id="IPR003594">
    <property type="entry name" value="HATPase_dom"/>
</dbReference>
<comment type="catalytic activity">
    <reaction evidence="1">
        <text>ATP + protein L-histidine = ADP + protein N-phospho-L-histidine.</text>
        <dbReference type="EC" id="2.7.13.3"/>
    </reaction>
</comment>
<dbReference type="SUPFAM" id="SSF158472">
    <property type="entry name" value="HAMP domain-like"/>
    <property type="match status" value="1"/>
</dbReference>
<dbReference type="Pfam" id="PF00512">
    <property type="entry name" value="HisKA"/>
    <property type="match status" value="1"/>
</dbReference>
<keyword evidence="7" id="KW-0418">Kinase</keyword>
<keyword evidence="5" id="KW-0808">Transferase</keyword>
<dbReference type="EMBL" id="MHKI01000006">
    <property type="protein sequence ID" value="OGY87628.1"/>
    <property type="molecule type" value="Genomic_DNA"/>
</dbReference>
<evidence type="ECO:0000256" key="5">
    <source>
        <dbReference type="ARBA" id="ARBA00022679"/>
    </source>
</evidence>
<feature type="transmembrane region" description="Helical" evidence="11">
    <location>
        <begin position="75"/>
        <end position="95"/>
    </location>
</feature>
<keyword evidence="6 11" id="KW-0812">Transmembrane</keyword>
<dbReference type="SMART" id="SM00388">
    <property type="entry name" value="HisKA"/>
    <property type="match status" value="1"/>
</dbReference>
<keyword evidence="8 11" id="KW-1133">Transmembrane helix</keyword>
<organism evidence="14 15">
    <name type="scientific">Candidatus Kerfeldbacteria bacterium RIFOXYB2_FULL_38_14</name>
    <dbReference type="NCBI Taxonomy" id="1798547"/>
    <lineage>
        <taxon>Bacteria</taxon>
        <taxon>Candidatus Kerfeldiibacteriota</taxon>
    </lineage>
</organism>
<evidence type="ECO:0000256" key="4">
    <source>
        <dbReference type="ARBA" id="ARBA00022553"/>
    </source>
</evidence>
<feature type="domain" description="HAMP" evidence="13">
    <location>
        <begin position="96"/>
        <end position="148"/>
    </location>
</feature>
<evidence type="ECO:0000259" key="13">
    <source>
        <dbReference type="PROSITE" id="PS50885"/>
    </source>
</evidence>
<dbReference type="EC" id="2.7.13.3" evidence="3"/>
<comment type="caution">
    <text evidence="14">The sequence shown here is derived from an EMBL/GenBank/DDBJ whole genome shotgun (WGS) entry which is preliminary data.</text>
</comment>
<evidence type="ECO:0000256" key="10">
    <source>
        <dbReference type="ARBA" id="ARBA00023136"/>
    </source>
</evidence>
<proteinExistence type="predicted"/>
<dbReference type="Pfam" id="PF00672">
    <property type="entry name" value="HAMP"/>
    <property type="match status" value="1"/>
</dbReference>
<dbReference type="CDD" id="cd00082">
    <property type="entry name" value="HisKA"/>
    <property type="match status" value="1"/>
</dbReference>
<dbReference type="PANTHER" id="PTHR45436">
    <property type="entry name" value="SENSOR HISTIDINE KINASE YKOH"/>
    <property type="match status" value="1"/>
</dbReference>
<evidence type="ECO:0000256" key="8">
    <source>
        <dbReference type="ARBA" id="ARBA00022989"/>
    </source>
</evidence>
<evidence type="ECO:0000256" key="3">
    <source>
        <dbReference type="ARBA" id="ARBA00012438"/>
    </source>
</evidence>
<evidence type="ECO:0000256" key="9">
    <source>
        <dbReference type="ARBA" id="ARBA00023012"/>
    </source>
</evidence>